<feature type="signal peptide" evidence="4">
    <location>
        <begin position="1"/>
        <end position="20"/>
    </location>
</feature>
<feature type="coiled-coil region" evidence="2">
    <location>
        <begin position="105"/>
        <end position="151"/>
    </location>
</feature>
<evidence type="ECO:0000259" key="5">
    <source>
        <dbReference type="PROSITE" id="PS50866"/>
    </source>
</evidence>
<protein>
    <recommendedName>
        <fullName evidence="5">GOLD domain-containing protein</fullName>
    </recommendedName>
</protein>
<evidence type="ECO:0000313" key="6">
    <source>
        <dbReference type="EMBL" id="CAH0769227.1"/>
    </source>
</evidence>
<feature type="region of interest" description="Disordered" evidence="3">
    <location>
        <begin position="309"/>
        <end position="339"/>
    </location>
</feature>
<dbReference type="Pfam" id="PF13897">
    <property type="entry name" value="GOLD_2"/>
    <property type="match status" value="1"/>
</dbReference>
<dbReference type="PROSITE" id="PS50866">
    <property type="entry name" value="GOLD"/>
    <property type="match status" value="1"/>
</dbReference>
<proteinExistence type="predicted"/>
<evidence type="ECO:0000256" key="1">
    <source>
        <dbReference type="ARBA" id="ARBA00022990"/>
    </source>
</evidence>
<keyword evidence="7" id="KW-1185">Reference proteome</keyword>
<dbReference type="SUPFAM" id="SSF101576">
    <property type="entry name" value="Supernatant protein factor (SPF), C-terminal domain"/>
    <property type="match status" value="1"/>
</dbReference>
<sequence length="410" mass="47432">MRYLLLVYPLFCALIKDASSLLKSLLGTCGVLSICLKVHGDWYNGKKFQDKSEINIIDKIHLTALNFQALTSHFDRAEDRRATKIFCINSCFDSSIKLDSIASPCTAQKEKENEEKAEAERLRLEEEKQKKNEEEKLKQEAQRRLIQEELNQQTFTQFKSYAEQQYPGNPEQQAVLVRQLQDQHYHLYMQKILHNDNKVGVETNPLGVPNLGNSTEESPSETQSEGDTETIPTMQPASMWTRKDVKEFKESIRKEGGDAIIKVGHGETVTVRVPTHEDGSCLFWEFATDNYDIGFGVYFEWGKSESNQVSVHVSESEDDEDLEDEEEDDDFMDEPRGDSEMGLHRLNNSRLLNNRPPMSIIIPVYRRDCQDEVYTGSHQYPGQGVYLLKFDNSYSLWRSKTLYYRIYYTH</sequence>
<dbReference type="Gene3D" id="2.60.120.680">
    <property type="entry name" value="GOLD domain"/>
    <property type="match status" value="1"/>
</dbReference>
<name>A0A9P0CCY6_BEMTA</name>
<organism evidence="6 7">
    <name type="scientific">Bemisia tabaci</name>
    <name type="common">Sweetpotato whitefly</name>
    <name type="synonym">Aleurodes tabaci</name>
    <dbReference type="NCBI Taxonomy" id="7038"/>
    <lineage>
        <taxon>Eukaryota</taxon>
        <taxon>Metazoa</taxon>
        <taxon>Ecdysozoa</taxon>
        <taxon>Arthropoda</taxon>
        <taxon>Hexapoda</taxon>
        <taxon>Insecta</taxon>
        <taxon>Pterygota</taxon>
        <taxon>Neoptera</taxon>
        <taxon>Paraneoptera</taxon>
        <taxon>Hemiptera</taxon>
        <taxon>Sternorrhyncha</taxon>
        <taxon>Aleyrodoidea</taxon>
        <taxon>Aleyrodidae</taxon>
        <taxon>Aleyrodinae</taxon>
        <taxon>Bemisia</taxon>
    </lineage>
</organism>
<feature type="region of interest" description="Disordered" evidence="3">
    <location>
        <begin position="209"/>
        <end position="232"/>
    </location>
</feature>
<accession>A0A9P0CCY6</accession>
<feature type="compositionally biased region" description="Acidic residues" evidence="3">
    <location>
        <begin position="316"/>
        <end position="332"/>
    </location>
</feature>
<dbReference type="FunFam" id="2.60.120.680:FF:000002">
    <property type="entry name" value="Putative Golgi resident protein GCP60"/>
    <property type="match status" value="1"/>
</dbReference>
<dbReference type="AlphaFoldDB" id="A0A9P0CCY6"/>
<dbReference type="EMBL" id="OU963864">
    <property type="protein sequence ID" value="CAH0769227.1"/>
    <property type="molecule type" value="Genomic_DNA"/>
</dbReference>
<dbReference type="InterPro" id="IPR036598">
    <property type="entry name" value="GOLD_dom_sf"/>
</dbReference>
<keyword evidence="2" id="KW-0175">Coiled coil</keyword>
<dbReference type="InterPro" id="IPR009038">
    <property type="entry name" value="GOLD_dom"/>
</dbReference>
<dbReference type="GO" id="GO:0000139">
    <property type="term" value="C:Golgi membrane"/>
    <property type="evidence" value="ECO:0007669"/>
    <property type="project" value="TreeGrafter"/>
</dbReference>
<keyword evidence="4" id="KW-0732">Signal</keyword>
<dbReference type="PANTHER" id="PTHR22973">
    <property type="entry name" value="LD35087P"/>
    <property type="match status" value="1"/>
</dbReference>
<gene>
    <name evidence="6" type="ORF">BEMITA_LOCUS6260</name>
</gene>
<dbReference type="Proteomes" id="UP001152759">
    <property type="component" value="Chromosome 3"/>
</dbReference>
<evidence type="ECO:0000256" key="2">
    <source>
        <dbReference type="SAM" id="Coils"/>
    </source>
</evidence>
<keyword evidence="1" id="KW-0007">Acetylation</keyword>
<feature type="compositionally biased region" description="Low complexity" evidence="3">
    <location>
        <begin position="214"/>
        <end position="225"/>
    </location>
</feature>
<dbReference type="InterPro" id="IPR052269">
    <property type="entry name" value="Golgi-PI4KB_interaction"/>
</dbReference>
<feature type="chain" id="PRO_5040457229" description="GOLD domain-containing protein" evidence="4">
    <location>
        <begin position="21"/>
        <end position="410"/>
    </location>
</feature>
<evidence type="ECO:0000256" key="3">
    <source>
        <dbReference type="SAM" id="MobiDB-lite"/>
    </source>
</evidence>
<evidence type="ECO:0000313" key="7">
    <source>
        <dbReference type="Proteomes" id="UP001152759"/>
    </source>
</evidence>
<feature type="domain" description="GOLD" evidence="5">
    <location>
        <begin position="245"/>
        <end position="408"/>
    </location>
</feature>
<dbReference type="PANTHER" id="PTHR22973:SF12">
    <property type="entry name" value="LD35087P"/>
    <property type="match status" value="1"/>
</dbReference>
<evidence type="ECO:0000256" key="4">
    <source>
        <dbReference type="SAM" id="SignalP"/>
    </source>
</evidence>
<reference evidence="6" key="1">
    <citation type="submission" date="2021-12" db="EMBL/GenBank/DDBJ databases">
        <authorList>
            <person name="King R."/>
        </authorList>
    </citation>
    <scope>NUCLEOTIDE SEQUENCE</scope>
</reference>